<dbReference type="PROSITE" id="PS00521">
    <property type="entry name" value="P5CR"/>
    <property type="match status" value="1"/>
</dbReference>
<dbReference type="InterPro" id="IPR029036">
    <property type="entry name" value="P5CR_dimer"/>
</dbReference>
<sequence length="266" mass="27577">MAARWGVLGLGQMAQALLKPALASGALPADQVVACVRRPERAAALSAEFGVPVGIDPRPVGAATNLLLAVKPQQLEGVVEQLSREGATAPGLLVSILAGVNLQRLQRSFPTRRCVRAIPNMPCRIQQGLTGICWGDGLSAVQQQRVRDVFQCVGSIEELSESQCDAFLALASSGPGLAAVVVEAFADGAVAAGLPRQQALAVTRRMLAGTMALLDQEDLHPAALKDAVCSPGGATILGVAVLERNGLRGALIEAIRATTARSRELA</sequence>
<feature type="binding site" evidence="7">
    <location>
        <begin position="8"/>
        <end position="13"/>
    </location>
    <ligand>
        <name>NADP(+)</name>
        <dbReference type="ChEBI" id="CHEBI:58349"/>
    </ligand>
</feature>
<dbReference type="NCBIfam" id="TIGR00112">
    <property type="entry name" value="proC"/>
    <property type="match status" value="1"/>
</dbReference>
<evidence type="ECO:0000256" key="5">
    <source>
        <dbReference type="HAMAP-Rule" id="MF_01925"/>
    </source>
</evidence>
<evidence type="ECO:0000256" key="4">
    <source>
        <dbReference type="ARBA" id="ARBA00058118"/>
    </source>
</evidence>
<dbReference type="SUPFAM" id="SSF48179">
    <property type="entry name" value="6-phosphogluconate dehydrogenase C-terminal domain-like"/>
    <property type="match status" value="1"/>
</dbReference>
<evidence type="ECO:0000313" key="12">
    <source>
        <dbReference type="Proteomes" id="UP000317990"/>
    </source>
</evidence>
<dbReference type="GO" id="GO:0004735">
    <property type="term" value="F:pyrroline-5-carboxylate reductase activity"/>
    <property type="evidence" value="ECO:0007669"/>
    <property type="project" value="UniProtKB-UniRule"/>
</dbReference>
<feature type="binding site" evidence="7">
    <location>
        <begin position="69"/>
        <end position="72"/>
    </location>
    <ligand>
        <name>NADP(+)</name>
        <dbReference type="ChEBI" id="CHEBI:58349"/>
    </ligand>
</feature>
<evidence type="ECO:0000256" key="1">
    <source>
        <dbReference type="ARBA" id="ARBA00005525"/>
    </source>
</evidence>
<dbReference type="EMBL" id="SRMO01000054">
    <property type="protein sequence ID" value="TGG93078.1"/>
    <property type="molecule type" value="Genomic_DNA"/>
</dbReference>
<dbReference type="Pfam" id="PF03807">
    <property type="entry name" value="F420_oxidored"/>
    <property type="match status" value="1"/>
</dbReference>
<dbReference type="InterPro" id="IPR028939">
    <property type="entry name" value="P5C_Rdtase_cat_N"/>
</dbReference>
<dbReference type="Proteomes" id="UP000317990">
    <property type="component" value="Unassembled WGS sequence"/>
</dbReference>
<dbReference type="HAMAP" id="MF_01925">
    <property type="entry name" value="P5C_reductase"/>
    <property type="match status" value="1"/>
</dbReference>
<proteinExistence type="inferred from homology"/>
<evidence type="ECO:0000256" key="3">
    <source>
        <dbReference type="ARBA" id="ARBA00023002"/>
    </source>
</evidence>
<dbReference type="InterPro" id="IPR008927">
    <property type="entry name" value="6-PGluconate_DH-like_C_sf"/>
</dbReference>
<dbReference type="UniPathway" id="UPA00098">
    <property type="reaction ID" value="UER00361"/>
</dbReference>
<comment type="catalytic activity">
    <reaction evidence="5 8">
        <text>L-proline + NADP(+) = (S)-1-pyrroline-5-carboxylate + NADPH + 2 H(+)</text>
        <dbReference type="Rhea" id="RHEA:14109"/>
        <dbReference type="ChEBI" id="CHEBI:15378"/>
        <dbReference type="ChEBI" id="CHEBI:17388"/>
        <dbReference type="ChEBI" id="CHEBI:57783"/>
        <dbReference type="ChEBI" id="CHEBI:58349"/>
        <dbReference type="ChEBI" id="CHEBI:60039"/>
        <dbReference type="EC" id="1.5.1.2"/>
    </reaction>
</comment>
<feature type="domain" description="Pyrroline-5-carboxylate reductase catalytic N-terminal" evidence="9">
    <location>
        <begin position="6"/>
        <end position="99"/>
    </location>
</feature>
<dbReference type="GO" id="GO:0005737">
    <property type="term" value="C:cytoplasm"/>
    <property type="evidence" value="ECO:0007669"/>
    <property type="project" value="UniProtKB-SubCell"/>
</dbReference>
<comment type="similarity">
    <text evidence="1 5 8">Belongs to the pyrroline-5-carboxylate reductase family.</text>
</comment>
<protein>
    <recommendedName>
        <fullName evidence="5 6">Pyrroline-5-carboxylate reductase</fullName>
        <shortName evidence="5">P5C reductase</shortName>
        <shortName evidence="5">P5CR</shortName>
        <ecNumber evidence="5 6">1.5.1.2</ecNumber>
    </recommendedName>
    <alternativeName>
        <fullName evidence="5">PCA reductase</fullName>
    </alternativeName>
</protein>
<keyword evidence="5" id="KW-0963">Cytoplasm</keyword>
<comment type="function">
    <text evidence="4 5">Catalyzes the reduction of 1-pyrroline-5-carboxylate (PCA) to L-proline.</text>
</comment>
<comment type="catalytic activity">
    <reaction evidence="5">
        <text>L-proline + NAD(+) = (S)-1-pyrroline-5-carboxylate + NADH + 2 H(+)</text>
        <dbReference type="Rhea" id="RHEA:14105"/>
        <dbReference type="ChEBI" id="CHEBI:15378"/>
        <dbReference type="ChEBI" id="CHEBI:17388"/>
        <dbReference type="ChEBI" id="CHEBI:57540"/>
        <dbReference type="ChEBI" id="CHEBI:57945"/>
        <dbReference type="ChEBI" id="CHEBI:60039"/>
        <dbReference type="EC" id="1.5.1.2"/>
    </reaction>
</comment>
<evidence type="ECO:0000256" key="7">
    <source>
        <dbReference type="PIRSR" id="PIRSR000193-1"/>
    </source>
</evidence>
<keyword evidence="5 8" id="KW-0028">Amino-acid biosynthesis</keyword>
<evidence type="ECO:0000313" key="11">
    <source>
        <dbReference type="EMBL" id="TGG93078.1"/>
    </source>
</evidence>
<name>A0A524RP05_9CHRO</name>
<comment type="caution">
    <text evidence="11">The sequence shown here is derived from an EMBL/GenBank/DDBJ whole genome shotgun (WGS) entry which is preliminary data.</text>
</comment>
<dbReference type="InterPro" id="IPR053790">
    <property type="entry name" value="P5CR-like_CS"/>
</dbReference>
<keyword evidence="3 5" id="KW-0560">Oxidoreductase</keyword>
<dbReference type="AlphaFoldDB" id="A0A524RP05"/>
<keyword evidence="5 8" id="KW-0641">Proline biosynthesis</keyword>
<gene>
    <name evidence="5 11" type="primary">proC</name>
    <name evidence="11" type="ORF">ERJ67_04805</name>
</gene>
<dbReference type="PANTHER" id="PTHR11645:SF0">
    <property type="entry name" value="PYRROLINE-5-CARBOXYLATE REDUCTASE 3"/>
    <property type="match status" value="1"/>
</dbReference>
<organism evidence="11 12">
    <name type="scientific">Aphanocapsa feldmannii 277cV</name>
    <dbReference type="NCBI Taxonomy" id="2507553"/>
    <lineage>
        <taxon>Bacteria</taxon>
        <taxon>Bacillati</taxon>
        <taxon>Cyanobacteriota</taxon>
        <taxon>Cyanophyceae</taxon>
        <taxon>Oscillatoriophycideae</taxon>
        <taxon>Chroococcales</taxon>
        <taxon>Microcystaceae</taxon>
        <taxon>Aphanocapsa</taxon>
    </lineage>
</organism>
<evidence type="ECO:0000256" key="2">
    <source>
        <dbReference type="ARBA" id="ARBA00022857"/>
    </source>
</evidence>
<comment type="subcellular location">
    <subcellularLocation>
        <location evidence="5">Cytoplasm</location>
    </subcellularLocation>
</comment>
<dbReference type="EC" id="1.5.1.2" evidence="5 6"/>
<comment type="pathway">
    <text evidence="5 8">Amino-acid biosynthesis; L-proline biosynthesis; L-proline from L-glutamate 5-semialdehyde: step 1/1.</text>
</comment>
<dbReference type="InterPro" id="IPR000304">
    <property type="entry name" value="Pyrroline-COOH_reductase"/>
</dbReference>
<reference evidence="11 12" key="1">
    <citation type="journal article" date="2019" name="mSystems">
        <title>Life at home and on the roam: Genomic adaptions reflect the dual lifestyle of an intracellular, facultative symbiont.</title>
        <authorList>
            <person name="Burgsdorf I."/>
        </authorList>
    </citation>
    <scope>NUCLEOTIDE SEQUENCE [LARGE SCALE GENOMIC DNA]</scope>
    <source>
        <strain evidence="11">277cV</strain>
    </source>
</reference>
<dbReference type="PIRSF" id="PIRSF000193">
    <property type="entry name" value="Pyrrol-5-carb_rd"/>
    <property type="match status" value="1"/>
</dbReference>
<dbReference type="PANTHER" id="PTHR11645">
    <property type="entry name" value="PYRROLINE-5-CARBOXYLATE REDUCTASE"/>
    <property type="match status" value="1"/>
</dbReference>
<accession>A0A524RP05</accession>
<dbReference type="Pfam" id="PF14748">
    <property type="entry name" value="P5CR_dimer"/>
    <property type="match status" value="1"/>
</dbReference>
<feature type="domain" description="Pyrroline-5-carboxylate reductase dimerisation" evidence="10">
    <location>
        <begin position="161"/>
        <end position="265"/>
    </location>
</feature>
<dbReference type="InterPro" id="IPR036291">
    <property type="entry name" value="NAD(P)-bd_dom_sf"/>
</dbReference>
<dbReference type="Gene3D" id="3.40.50.720">
    <property type="entry name" value="NAD(P)-binding Rossmann-like Domain"/>
    <property type="match status" value="1"/>
</dbReference>
<evidence type="ECO:0000259" key="9">
    <source>
        <dbReference type="Pfam" id="PF03807"/>
    </source>
</evidence>
<dbReference type="SUPFAM" id="SSF51735">
    <property type="entry name" value="NAD(P)-binding Rossmann-fold domains"/>
    <property type="match status" value="1"/>
</dbReference>
<dbReference type="GO" id="GO:0055129">
    <property type="term" value="P:L-proline biosynthetic process"/>
    <property type="evidence" value="ECO:0007669"/>
    <property type="project" value="UniProtKB-UniRule"/>
</dbReference>
<evidence type="ECO:0000256" key="6">
    <source>
        <dbReference type="NCBIfam" id="TIGR00112"/>
    </source>
</evidence>
<dbReference type="Gene3D" id="1.10.3730.10">
    <property type="entry name" value="ProC C-terminal domain-like"/>
    <property type="match status" value="1"/>
</dbReference>
<evidence type="ECO:0000259" key="10">
    <source>
        <dbReference type="Pfam" id="PF14748"/>
    </source>
</evidence>
<keyword evidence="2 5" id="KW-0521">NADP</keyword>
<evidence type="ECO:0000256" key="8">
    <source>
        <dbReference type="RuleBase" id="RU003903"/>
    </source>
</evidence>
<dbReference type="FunFam" id="1.10.3730.10:FF:000001">
    <property type="entry name" value="Pyrroline-5-carboxylate reductase"/>
    <property type="match status" value="1"/>
</dbReference>